<sequence length="61" mass="6995">MEEFLRKCIRRLGVSPDKPFQNASNYLKDNQDKFGVDVKNKFALAMYSQEELAKLDNIIGG</sequence>
<protein>
    <submittedName>
        <fullName evidence="1">Uncharacterized protein</fullName>
    </submittedName>
</protein>
<name>X1C8X4_9ZZZZ</name>
<reference evidence="1" key="1">
    <citation type="journal article" date="2014" name="Front. Microbiol.">
        <title>High frequency of phylogenetically diverse reductive dehalogenase-homologous genes in deep subseafloor sedimentary metagenomes.</title>
        <authorList>
            <person name="Kawai M."/>
            <person name="Futagami T."/>
            <person name="Toyoda A."/>
            <person name="Takaki Y."/>
            <person name="Nishi S."/>
            <person name="Hori S."/>
            <person name="Arai W."/>
            <person name="Tsubouchi T."/>
            <person name="Morono Y."/>
            <person name="Uchiyama I."/>
            <person name="Ito T."/>
            <person name="Fujiyama A."/>
            <person name="Inagaki F."/>
            <person name="Takami H."/>
        </authorList>
    </citation>
    <scope>NUCLEOTIDE SEQUENCE</scope>
    <source>
        <strain evidence="1">Expedition CK06-06</strain>
    </source>
</reference>
<comment type="caution">
    <text evidence="1">The sequence shown here is derived from an EMBL/GenBank/DDBJ whole genome shotgun (WGS) entry which is preliminary data.</text>
</comment>
<dbReference type="EMBL" id="BART01023173">
    <property type="protein sequence ID" value="GAH04511.1"/>
    <property type="molecule type" value="Genomic_DNA"/>
</dbReference>
<accession>X1C8X4</accession>
<evidence type="ECO:0000313" key="1">
    <source>
        <dbReference type="EMBL" id="GAH04511.1"/>
    </source>
</evidence>
<gene>
    <name evidence="1" type="ORF">S01H4_42229</name>
</gene>
<proteinExistence type="predicted"/>
<dbReference type="AlphaFoldDB" id="X1C8X4"/>
<organism evidence="1">
    <name type="scientific">marine sediment metagenome</name>
    <dbReference type="NCBI Taxonomy" id="412755"/>
    <lineage>
        <taxon>unclassified sequences</taxon>
        <taxon>metagenomes</taxon>
        <taxon>ecological metagenomes</taxon>
    </lineage>
</organism>